<evidence type="ECO:0000256" key="7">
    <source>
        <dbReference type="ARBA" id="ARBA00023098"/>
    </source>
</evidence>
<keyword evidence="8" id="KW-0472">Membrane</keyword>
<keyword evidence="5" id="KW-0812">Transmembrane</keyword>
<reference evidence="12" key="1">
    <citation type="journal article" date="2021" name="Nat. Microbiol.">
        <title>Cocultivation of an ultrasmall environmental parasitic bacterium with lytic ability against bacteria associated with wastewater foams.</title>
        <authorList>
            <person name="Batinovic S."/>
            <person name="Rose J.J.A."/>
            <person name="Ratcliffe J."/>
            <person name="Seviour R.J."/>
            <person name="Petrovski S."/>
        </authorList>
    </citation>
    <scope>NUCLEOTIDE SEQUENCE</scope>
    <source>
        <strain evidence="12">CON44</strain>
    </source>
</reference>
<dbReference type="GO" id="GO:0016780">
    <property type="term" value="F:phosphotransferase activity, for other substituted phosphate groups"/>
    <property type="evidence" value="ECO:0007669"/>
    <property type="project" value="InterPro"/>
</dbReference>
<evidence type="ECO:0000256" key="11">
    <source>
        <dbReference type="RuleBase" id="RU003750"/>
    </source>
</evidence>
<comment type="similarity">
    <text evidence="2 11">Belongs to the CDP-alcohol phosphatidyltransferase class-I family.</text>
</comment>
<keyword evidence="3" id="KW-0444">Lipid biosynthesis</keyword>
<evidence type="ECO:0000256" key="2">
    <source>
        <dbReference type="ARBA" id="ARBA00010441"/>
    </source>
</evidence>
<evidence type="ECO:0000256" key="9">
    <source>
        <dbReference type="ARBA" id="ARBA00023209"/>
    </source>
</evidence>
<dbReference type="PANTHER" id="PTHR14269">
    <property type="entry name" value="CDP-DIACYLGLYCEROL--GLYCEROL-3-PHOSPHATE 3-PHOSPHATIDYLTRANSFERASE-RELATED"/>
    <property type="match status" value="1"/>
</dbReference>
<sequence length="229" mass="25305">MDVHGARQPVLLGRCESATGHHRYLPVTDAHPEPAAAPAPADGSRILTVPNALSVLRLLLIPIFVWLLLVEEADGWALTILFVSGASDWLDGKLARLLDQSSRLGELLDPAADRLYVVIIPLAFGFREILPWWLIGVVIARDVLLFATAPLLRSRGHLALPTLYIGKAATFALMSAFPWLLAGQLDSVVGTVCYPIGWAFLIWGVGMYVWTFLLYWYQTILVVRQPRTV</sequence>
<dbReference type="Pfam" id="PF01066">
    <property type="entry name" value="CDP-OH_P_transf"/>
    <property type="match status" value="1"/>
</dbReference>
<evidence type="ECO:0000256" key="1">
    <source>
        <dbReference type="ARBA" id="ARBA00004141"/>
    </source>
</evidence>
<keyword evidence="10" id="KW-1208">Phospholipid metabolism</keyword>
<evidence type="ECO:0000256" key="4">
    <source>
        <dbReference type="ARBA" id="ARBA00022679"/>
    </source>
</evidence>
<evidence type="ECO:0000256" key="8">
    <source>
        <dbReference type="ARBA" id="ARBA00023136"/>
    </source>
</evidence>
<keyword evidence="6" id="KW-1133">Transmembrane helix</keyword>
<organism evidence="12">
    <name type="scientific">Gordonia amarae</name>
    <dbReference type="NCBI Taxonomy" id="36821"/>
    <lineage>
        <taxon>Bacteria</taxon>
        <taxon>Bacillati</taxon>
        <taxon>Actinomycetota</taxon>
        <taxon>Actinomycetes</taxon>
        <taxon>Mycobacteriales</taxon>
        <taxon>Gordoniaceae</taxon>
        <taxon>Gordonia</taxon>
    </lineage>
</organism>
<dbReference type="InterPro" id="IPR048254">
    <property type="entry name" value="CDP_ALCOHOL_P_TRANSF_CS"/>
</dbReference>
<dbReference type="InterPro" id="IPR043130">
    <property type="entry name" value="CDP-OH_PTrfase_TM_dom"/>
</dbReference>
<dbReference type="GO" id="GO:0046474">
    <property type="term" value="P:glycerophospholipid biosynthetic process"/>
    <property type="evidence" value="ECO:0007669"/>
    <property type="project" value="TreeGrafter"/>
</dbReference>
<evidence type="ECO:0000256" key="6">
    <source>
        <dbReference type="ARBA" id="ARBA00022989"/>
    </source>
</evidence>
<keyword evidence="4 11" id="KW-0808">Transferase</keyword>
<dbReference type="GO" id="GO:0016020">
    <property type="term" value="C:membrane"/>
    <property type="evidence" value="ECO:0007669"/>
    <property type="project" value="UniProtKB-SubCell"/>
</dbReference>
<gene>
    <name evidence="12" type="ORF">GII30_13150</name>
</gene>
<dbReference type="InterPro" id="IPR000462">
    <property type="entry name" value="CDP-OH_P_trans"/>
</dbReference>
<evidence type="ECO:0000256" key="5">
    <source>
        <dbReference type="ARBA" id="ARBA00022692"/>
    </source>
</evidence>
<accession>A0A857MCQ7</accession>
<dbReference type="AlphaFoldDB" id="A0A857MCQ7"/>
<evidence type="ECO:0000256" key="3">
    <source>
        <dbReference type="ARBA" id="ARBA00022516"/>
    </source>
</evidence>
<keyword evidence="7" id="KW-0443">Lipid metabolism</keyword>
<dbReference type="PANTHER" id="PTHR14269:SF62">
    <property type="entry name" value="CDP-DIACYLGLYCEROL--GLYCEROL-3-PHOSPHATE 3-PHOSPHATIDYLTRANSFERASE 1, CHLOROPLASTIC"/>
    <property type="match status" value="1"/>
</dbReference>
<dbReference type="PROSITE" id="PS00379">
    <property type="entry name" value="CDP_ALCOHOL_P_TRANSF"/>
    <property type="match status" value="1"/>
</dbReference>
<dbReference type="EMBL" id="CP045810">
    <property type="protein sequence ID" value="QHN39978.1"/>
    <property type="molecule type" value="Genomic_DNA"/>
</dbReference>
<dbReference type="InterPro" id="IPR050324">
    <property type="entry name" value="CDP-alcohol_PTase-I"/>
</dbReference>
<keyword evidence="9" id="KW-0594">Phospholipid biosynthesis</keyword>
<name>A0A857MCQ7_9ACTN</name>
<evidence type="ECO:0000256" key="10">
    <source>
        <dbReference type="ARBA" id="ARBA00023264"/>
    </source>
</evidence>
<protein>
    <submittedName>
        <fullName evidence="12">CDP-diacylglycerol--glycerol-3-phosphate 3-phosphatidyltransferase</fullName>
    </submittedName>
</protein>
<proteinExistence type="inferred from homology"/>
<dbReference type="Gene3D" id="1.20.120.1760">
    <property type="match status" value="1"/>
</dbReference>
<comment type="subcellular location">
    <subcellularLocation>
        <location evidence="1">Membrane</location>
        <topology evidence="1">Multi-pass membrane protein</topology>
    </subcellularLocation>
</comment>
<evidence type="ECO:0000313" key="12">
    <source>
        <dbReference type="EMBL" id="QHN39978.1"/>
    </source>
</evidence>